<dbReference type="AlphaFoldDB" id="A0A9P4GPX2"/>
<dbReference type="GO" id="GO:0004451">
    <property type="term" value="F:isocitrate lyase activity"/>
    <property type="evidence" value="ECO:0007669"/>
    <property type="project" value="InterPro"/>
</dbReference>
<dbReference type="GeneID" id="63849037"/>
<sequence>MQSRRRFSFQQYAAYKPIVMMDRGYEASIAPMPIRDKNQRNDSDFLRMASGTGGGDAERNEISSKRLCDIASGANTSSEKRRALNSVALSTDNERGEIRLSSRKKPITVVDERDHEYVQGATKKVEPLQKYLQAAQAAQAEGEDLKAARDDWKGKAGISTFQEAVKVVASKDEFTAYKAGLSKQRFNSPVLPPRDR</sequence>
<dbReference type="InterPro" id="IPR006254">
    <property type="entry name" value="Isocitrate_lyase"/>
</dbReference>
<keyword evidence="1" id="KW-0456">Lyase</keyword>
<dbReference type="EMBL" id="ML976615">
    <property type="protein sequence ID" value="KAF1849555.1"/>
    <property type="molecule type" value="Genomic_DNA"/>
</dbReference>
<protein>
    <submittedName>
        <fullName evidence="3">Uncharacterized protein</fullName>
    </submittedName>
</protein>
<dbReference type="OrthoDB" id="4078635at2759"/>
<comment type="caution">
    <text evidence="3">The sequence shown here is derived from an EMBL/GenBank/DDBJ whole genome shotgun (WGS) entry which is preliminary data.</text>
</comment>
<evidence type="ECO:0000256" key="1">
    <source>
        <dbReference type="ARBA" id="ARBA00023239"/>
    </source>
</evidence>
<feature type="compositionally biased region" description="Basic and acidic residues" evidence="2">
    <location>
        <begin position="34"/>
        <end position="45"/>
    </location>
</feature>
<keyword evidence="4" id="KW-1185">Reference proteome</keyword>
<proteinExistence type="predicted"/>
<name>A0A9P4GPX2_9PLEO</name>
<dbReference type="Proteomes" id="UP000800039">
    <property type="component" value="Unassembled WGS sequence"/>
</dbReference>
<organism evidence="3 4">
    <name type="scientific">Cucurbitaria berberidis CBS 394.84</name>
    <dbReference type="NCBI Taxonomy" id="1168544"/>
    <lineage>
        <taxon>Eukaryota</taxon>
        <taxon>Fungi</taxon>
        <taxon>Dikarya</taxon>
        <taxon>Ascomycota</taxon>
        <taxon>Pezizomycotina</taxon>
        <taxon>Dothideomycetes</taxon>
        <taxon>Pleosporomycetidae</taxon>
        <taxon>Pleosporales</taxon>
        <taxon>Pleosporineae</taxon>
        <taxon>Cucurbitariaceae</taxon>
        <taxon>Cucurbitaria</taxon>
    </lineage>
</organism>
<accession>A0A9P4GPX2</accession>
<dbReference type="GO" id="GO:0019752">
    <property type="term" value="P:carboxylic acid metabolic process"/>
    <property type="evidence" value="ECO:0007669"/>
    <property type="project" value="InterPro"/>
</dbReference>
<evidence type="ECO:0000313" key="3">
    <source>
        <dbReference type="EMBL" id="KAF1849555.1"/>
    </source>
</evidence>
<evidence type="ECO:0000313" key="4">
    <source>
        <dbReference type="Proteomes" id="UP000800039"/>
    </source>
</evidence>
<reference evidence="3" key="1">
    <citation type="submission" date="2020-01" db="EMBL/GenBank/DDBJ databases">
        <authorList>
            <consortium name="DOE Joint Genome Institute"/>
            <person name="Haridas S."/>
            <person name="Albert R."/>
            <person name="Binder M."/>
            <person name="Bloem J."/>
            <person name="Labutti K."/>
            <person name="Salamov A."/>
            <person name="Andreopoulos B."/>
            <person name="Baker S.E."/>
            <person name="Barry K."/>
            <person name="Bills G."/>
            <person name="Bluhm B.H."/>
            <person name="Cannon C."/>
            <person name="Castanera R."/>
            <person name="Culley D.E."/>
            <person name="Daum C."/>
            <person name="Ezra D."/>
            <person name="Gonzalez J.B."/>
            <person name="Henrissat B."/>
            <person name="Kuo A."/>
            <person name="Liang C."/>
            <person name="Lipzen A."/>
            <person name="Lutzoni F."/>
            <person name="Magnuson J."/>
            <person name="Mondo S."/>
            <person name="Nolan M."/>
            <person name="Ohm R."/>
            <person name="Pangilinan J."/>
            <person name="Park H.-J."/>
            <person name="Ramirez L."/>
            <person name="Alfaro M."/>
            <person name="Sun H."/>
            <person name="Tritt A."/>
            <person name="Yoshinaga Y."/>
            <person name="Zwiers L.-H."/>
            <person name="Turgeon B.G."/>
            <person name="Goodwin S.B."/>
            <person name="Spatafora J.W."/>
            <person name="Crous P.W."/>
            <person name="Grigoriev I.V."/>
        </authorList>
    </citation>
    <scope>NUCLEOTIDE SEQUENCE</scope>
    <source>
        <strain evidence="3">CBS 394.84</strain>
    </source>
</reference>
<dbReference type="Gene3D" id="1.10.10.850">
    <property type="match status" value="1"/>
</dbReference>
<evidence type="ECO:0000256" key="2">
    <source>
        <dbReference type="SAM" id="MobiDB-lite"/>
    </source>
</evidence>
<gene>
    <name evidence="3" type="ORF">K460DRAFT_354388</name>
</gene>
<dbReference type="RefSeq" id="XP_040792118.1">
    <property type="nucleotide sequence ID" value="XM_040931785.1"/>
</dbReference>
<feature type="region of interest" description="Disordered" evidence="2">
    <location>
        <begin position="33"/>
        <end position="61"/>
    </location>
</feature>
<dbReference type="Pfam" id="PF00463">
    <property type="entry name" value="ICL"/>
    <property type="match status" value="1"/>
</dbReference>